<dbReference type="EMBL" id="VIVR01000001">
    <property type="protein sequence ID" value="TWE15510.1"/>
    <property type="molecule type" value="Genomic_DNA"/>
</dbReference>
<dbReference type="RefSeq" id="WP_145787019.1">
    <property type="nucleotide sequence ID" value="NZ_VIVR01000001.1"/>
</dbReference>
<accession>A0A561EIR3</accession>
<proteinExistence type="predicted"/>
<gene>
    <name evidence="1" type="ORF">FB465_0409</name>
</gene>
<reference evidence="1 2" key="1">
    <citation type="submission" date="2019-06" db="EMBL/GenBank/DDBJ databases">
        <title>Sequencing the genomes of 1000 actinobacteria strains.</title>
        <authorList>
            <person name="Klenk H.-P."/>
        </authorList>
    </citation>
    <scope>NUCLEOTIDE SEQUENCE [LARGE SCALE GENOMIC DNA]</scope>
    <source>
        <strain evidence="1 2">DSM 41649</strain>
    </source>
</reference>
<dbReference type="OrthoDB" id="3477672at2"/>
<evidence type="ECO:0000313" key="2">
    <source>
        <dbReference type="Proteomes" id="UP000318416"/>
    </source>
</evidence>
<protein>
    <recommendedName>
        <fullName evidence="3">Tetratricopeptide repeat protein</fullName>
    </recommendedName>
</protein>
<comment type="caution">
    <text evidence="1">The sequence shown here is derived from an EMBL/GenBank/DDBJ whole genome shotgun (WGS) entry which is preliminary data.</text>
</comment>
<organism evidence="1 2">
    <name type="scientific">Kitasatospora atroaurantiaca</name>
    <dbReference type="NCBI Taxonomy" id="285545"/>
    <lineage>
        <taxon>Bacteria</taxon>
        <taxon>Bacillati</taxon>
        <taxon>Actinomycetota</taxon>
        <taxon>Actinomycetes</taxon>
        <taxon>Kitasatosporales</taxon>
        <taxon>Streptomycetaceae</taxon>
        <taxon>Kitasatospora</taxon>
    </lineage>
</organism>
<evidence type="ECO:0000313" key="1">
    <source>
        <dbReference type="EMBL" id="TWE15510.1"/>
    </source>
</evidence>
<sequence>MTYDATYFDSPELAAARRLQRAGQWDTALALLPDGHTATALRADILVDRHMWRLDPVDDALAAIDAVRGAQPKLAVFLTAQLEYWRRLFGGVGPALGGDPVEEFASVVDHAPLAGWAAFWRAVTLENLHKDPVGAAEGYAHAHPLAQAGSDLLLESYVVRHQGAQLCEKGEKERGVALLRRSLHLRAACGARPHVAAAQATLAGSLGSVPEAEELRAIAASVAHELDLTWLKPQV</sequence>
<keyword evidence="2" id="KW-1185">Reference proteome</keyword>
<dbReference type="Proteomes" id="UP000318416">
    <property type="component" value="Unassembled WGS sequence"/>
</dbReference>
<evidence type="ECO:0008006" key="3">
    <source>
        <dbReference type="Google" id="ProtNLM"/>
    </source>
</evidence>
<dbReference type="AlphaFoldDB" id="A0A561EIR3"/>
<name>A0A561EIR3_9ACTN</name>